<dbReference type="InterPro" id="IPR028923">
    <property type="entry name" value="SAICAR_synt/ADE2_N"/>
</dbReference>
<sequence>MIDQKTITKNISSAIDKINYSKLGKRYSGKVRDWYKQEHFRILIATDRISAFDRVLGLIPFRGAVLNKLSQFWFEKTRDIVPNHMIGVIDPNIMLVTECQALPVEVVVRGYITGVTSTSLWRKYSEGERVIYGIKFPEGLVKNQKLKNPLITPTTRGTGPSGHDEPITAAEIIKKKLVPSSLWKQIEKVAYKLFERGSQICQKAGFILADTKYEFGLDKKGRLTLIDEIHTPDSSRLWVKKTYPARFKTGEEVENYDKEFMRLWFAQQGYMGSGKPPQMPSDLIVKIAQRYIDACENITGEKFVIDLTIPPKQRILESLSKLI</sequence>
<evidence type="ECO:0000256" key="3">
    <source>
        <dbReference type="ARBA" id="ARBA00022598"/>
    </source>
</evidence>
<dbReference type="GO" id="GO:0004639">
    <property type="term" value="F:phosphoribosylaminoimidazolesuccinocarboxamide synthase activity"/>
    <property type="evidence" value="ECO:0007669"/>
    <property type="project" value="UniProtKB-UniRule"/>
</dbReference>
<evidence type="ECO:0000256" key="8">
    <source>
        <dbReference type="HAMAP-Rule" id="MF_00137"/>
    </source>
</evidence>
<dbReference type="UniPathway" id="UPA00074">
    <property type="reaction ID" value="UER00131"/>
</dbReference>
<dbReference type="Proteomes" id="UP000034893">
    <property type="component" value="Unassembled WGS sequence"/>
</dbReference>
<organism evidence="10 11">
    <name type="scientific">Candidatus Curtissbacteria bacterium GW2011_GWC2_38_9</name>
    <dbReference type="NCBI Taxonomy" id="1618414"/>
    <lineage>
        <taxon>Bacteria</taxon>
        <taxon>Candidatus Curtissiibacteriota</taxon>
    </lineage>
</organism>
<dbReference type="CDD" id="cd01414">
    <property type="entry name" value="SAICAR_synt_Sc"/>
    <property type="match status" value="1"/>
</dbReference>
<reference evidence="10 11" key="1">
    <citation type="journal article" date="2015" name="Nature">
        <title>rRNA introns, odd ribosomes, and small enigmatic genomes across a large radiation of phyla.</title>
        <authorList>
            <person name="Brown C.T."/>
            <person name="Hug L.A."/>
            <person name="Thomas B.C."/>
            <person name="Sharon I."/>
            <person name="Castelle C.J."/>
            <person name="Singh A."/>
            <person name="Wilkins M.J."/>
            <person name="Williams K.H."/>
            <person name="Banfield J.F."/>
        </authorList>
    </citation>
    <scope>NUCLEOTIDE SEQUENCE [LARGE SCALE GENOMIC DNA]</scope>
</reference>
<keyword evidence="3 8" id="KW-0436">Ligase</keyword>
<accession>A0A0G0LGE1</accession>
<dbReference type="NCBIfam" id="NF009251">
    <property type="entry name" value="PRK12607.1"/>
    <property type="match status" value="1"/>
</dbReference>
<dbReference type="HAMAP" id="MF_00137">
    <property type="entry name" value="SAICAR_synth"/>
    <property type="match status" value="1"/>
</dbReference>
<proteinExistence type="inferred from homology"/>
<evidence type="ECO:0000256" key="7">
    <source>
        <dbReference type="ARBA" id="ARBA00048475"/>
    </source>
</evidence>
<evidence type="ECO:0000256" key="6">
    <source>
        <dbReference type="ARBA" id="ARBA00022840"/>
    </source>
</evidence>
<dbReference type="GO" id="GO:0006189">
    <property type="term" value="P:'de novo' IMP biosynthetic process"/>
    <property type="evidence" value="ECO:0007669"/>
    <property type="project" value="UniProtKB-UniRule"/>
</dbReference>
<keyword evidence="6 8" id="KW-0067">ATP-binding</keyword>
<evidence type="ECO:0000256" key="4">
    <source>
        <dbReference type="ARBA" id="ARBA00022741"/>
    </source>
</evidence>
<dbReference type="Gene3D" id="3.30.470.20">
    <property type="entry name" value="ATP-grasp fold, B domain"/>
    <property type="match status" value="1"/>
</dbReference>
<comment type="caution">
    <text evidence="10">The sequence shown here is derived from an EMBL/GenBank/DDBJ whole genome shotgun (WGS) entry which is preliminary data.</text>
</comment>
<keyword evidence="5 8" id="KW-0658">Purine biosynthesis</keyword>
<protein>
    <recommendedName>
        <fullName evidence="8">Phosphoribosylaminoimidazole-succinocarboxamide synthase</fullName>
        <ecNumber evidence="8">6.3.2.6</ecNumber>
    </recommendedName>
    <alternativeName>
        <fullName evidence="8">SAICAR synthetase</fullName>
    </alternativeName>
</protein>
<comment type="pathway">
    <text evidence="1 8">Purine metabolism; IMP biosynthesis via de novo pathway; 5-amino-1-(5-phospho-D-ribosyl)imidazole-4-carboxamide from 5-amino-1-(5-phospho-D-ribosyl)imidazole-4-carboxylate: step 1/2.</text>
</comment>
<dbReference type="PANTHER" id="PTHR43700:SF1">
    <property type="entry name" value="PHOSPHORIBOSYLAMINOIMIDAZOLE-SUCCINOCARBOXAMIDE SYNTHASE"/>
    <property type="match status" value="1"/>
</dbReference>
<keyword evidence="4 8" id="KW-0547">Nucleotide-binding</keyword>
<evidence type="ECO:0000256" key="5">
    <source>
        <dbReference type="ARBA" id="ARBA00022755"/>
    </source>
</evidence>
<dbReference type="EC" id="6.3.2.6" evidence="8"/>
<dbReference type="AlphaFoldDB" id="A0A0G0LGE1"/>
<evidence type="ECO:0000313" key="10">
    <source>
        <dbReference type="EMBL" id="KKQ90107.1"/>
    </source>
</evidence>
<name>A0A0G0LGE1_9BACT</name>
<comment type="similarity">
    <text evidence="2 8">Belongs to the SAICAR synthetase family.</text>
</comment>
<evidence type="ECO:0000256" key="1">
    <source>
        <dbReference type="ARBA" id="ARBA00004672"/>
    </source>
</evidence>
<dbReference type="Gene3D" id="3.30.200.20">
    <property type="entry name" value="Phosphorylase Kinase, domain 1"/>
    <property type="match status" value="1"/>
</dbReference>
<evidence type="ECO:0000313" key="11">
    <source>
        <dbReference type="Proteomes" id="UP000034893"/>
    </source>
</evidence>
<dbReference type="PROSITE" id="PS01058">
    <property type="entry name" value="SAICAR_SYNTHETASE_2"/>
    <property type="match status" value="1"/>
</dbReference>
<dbReference type="EMBL" id="LBVP01000002">
    <property type="protein sequence ID" value="KKQ90107.1"/>
    <property type="molecule type" value="Genomic_DNA"/>
</dbReference>
<dbReference type="Pfam" id="PF01259">
    <property type="entry name" value="SAICAR_synt"/>
    <property type="match status" value="1"/>
</dbReference>
<dbReference type="InterPro" id="IPR018236">
    <property type="entry name" value="SAICAR_synthetase_CS"/>
</dbReference>
<evidence type="ECO:0000256" key="2">
    <source>
        <dbReference type="ARBA" id="ARBA00010190"/>
    </source>
</evidence>
<dbReference type="PATRIC" id="fig|1618414.3.peg.100"/>
<dbReference type="GO" id="GO:0005737">
    <property type="term" value="C:cytoplasm"/>
    <property type="evidence" value="ECO:0007669"/>
    <property type="project" value="TreeGrafter"/>
</dbReference>
<comment type="catalytic activity">
    <reaction evidence="7 8">
        <text>5-amino-1-(5-phospho-D-ribosyl)imidazole-4-carboxylate + L-aspartate + ATP = (2S)-2-[5-amino-1-(5-phospho-beta-D-ribosyl)imidazole-4-carboxamido]succinate + ADP + phosphate + 2 H(+)</text>
        <dbReference type="Rhea" id="RHEA:22628"/>
        <dbReference type="ChEBI" id="CHEBI:15378"/>
        <dbReference type="ChEBI" id="CHEBI:29991"/>
        <dbReference type="ChEBI" id="CHEBI:30616"/>
        <dbReference type="ChEBI" id="CHEBI:43474"/>
        <dbReference type="ChEBI" id="CHEBI:58443"/>
        <dbReference type="ChEBI" id="CHEBI:77657"/>
        <dbReference type="ChEBI" id="CHEBI:456216"/>
        <dbReference type="EC" id="6.3.2.6"/>
    </reaction>
</comment>
<dbReference type="SUPFAM" id="SSF56104">
    <property type="entry name" value="SAICAR synthase-like"/>
    <property type="match status" value="1"/>
</dbReference>
<feature type="domain" description="SAICAR synthetase/ADE2 N-terminal" evidence="9">
    <location>
        <begin position="26"/>
        <end position="269"/>
    </location>
</feature>
<evidence type="ECO:0000259" key="9">
    <source>
        <dbReference type="Pfam" id="PF01259"/>
    </source>
</evidence>
<dbReference type="PANTHER" id="PTHR43700">
    <property type="entry name" value="PHOSPHORIBOSYLAMINOIMIDAZOLE-SUCCINOCARBOXAMIDE SYNTHASE"/>
    <property type="match status" value="1"/>
</dbReference>
<gene>
    <name evidence="8" type="primary">purC</name>
    <name evidence="10" type="ORF">UT12_C0002G0038</name>
</gene>
<dbReference type="GO" id="GO:0005524">
    <property type="term" value="F:ATP binding"/>
    <property type="evidence" value="ECO:0007669"/>
    <property type="project" value="UniProtKB-KW"/>
</dbReference>